<keyword evidence="2" id="KW-1185">Reference proteome</keyword>
<dbReference type="Proteomes" id="UP000694844">
    <property type="component" value="Chromosome 7"/>
</dbReference>
<dbReference type="GeneID" id="111104905"/>
<evidence type="ECO:0000313" key="3">
    <source>
        <dbReference type="RefSeq" id="XP_022294783.1"/>
    </source>
</evidence>
<name>A0A8B8AVR7_CRAVI</name>
<keyword evidence="1" id="KW-0812">Transmembrane</keyword>
<dbReference type="RefSeq" id="XP_022294783.1">
    <property type="nucleotide sequence ID" value="XM_022439075.1"/>
</dbReference>
<feature type="transmembrane region" description="Helical" evidence="1">
    <location>
        <begin position="12"/>
        <end position="31"/>
    </location>
</feature>
<reference evidence="3" key="1">
    <citation type="submission" date="2025-08" db="UniProtKB">
        <authorList>
            <consortium name="RefSeq"/>
        </authorList>
    </citation>
    <scope>IDENTIFICATION</scope>
    <source>
        <tissue evidence="3">Whole sample</tissue>
    </source>
</reference>
<dbReference type="KEGG" id="cvn:111104905"/>
<proteinExistence type="predicted"/>
<organism evidence="2 3">
    <name type="scientific">Crassostrea virginica</name>
    <name type="common">Eastern oyster</name>
    <dbReference type="NCBI Taxonomy" id="6565"/>
    <lineage>
        <taxon>Eukaryota</taxon>
        <taxon>Metazoa</taxon>
        <taxon>Spiralia</taxon>
        <taxon>Lophotrochozoa</taxon>
        <taxon>Mollusca</taxon>
        <taxon>Bivalvia</taxon>
        <taxon>Autobranchia</taxon>
        <taxon>Pteriomorphia</taxon>
        <taxon>Ostreida</taxon>
        <taxon>Ostreoidea</taxon>
        <taxon>Ostreidae</taxon>
        <taxon>Crassostrea</taxon>
    </lineage>
</organism>
<sequence>MKLSKYTWLHVRTFIIFVFPVIVSTCGTSPYCCTNFYSSKDNHCVACQSGYFGPNCSLPCRYPNYGLQCQLECKCKQEQNCNHITGCQKDKKMKDWKNKTAWPVDINGTSKDAGCLSKRRNEDSLWSFREKSMLITIIILAGISVLIMAIYSKLKIRKYERWNYVIHYIEGNVNDRNEISIL</sequence>
<evidence type="ECO:0000313" key="2">
    <source>
        <dbReference type="Proteomes" id="UP000694844"/>
    </source>
</evidence>
<accession>A0A8B8AVR7</accession>
<keyword evidence="1" id="KW-1133">Transmembrane helix</keyword>
<evidence type="ECO:0000256" key="1">
    <source>
        <dbReference type="SAM" id="Phobius"/>
    </source>
</evidence>
<feature type="transmembrane region" description="Helical" evidence="1">
    <location>
        <begin position="133"/>
        <end position="151"/>
    </location>
</feature>
<protein>
    <submittedName>
        <fullName evidence="3">Uncharacterized protein LOC111104905</fullName>
    </submittedName>
</protein>
<keyword evidence="1" id="KW-0472">Membrane</keyword>
<dbReference type="AlphaFoldDB" id="A0A8B8AVR7"/>
<dbReference type="Gene3D" id="2.170.300.10">
    <property type="entry name" value="Tie2 ligand-binding domain superfamily"/>
    <property type="match status" value="1"/>
</dbReference>
<gene>
    <name evidence="3" type="primary">LOC111104905</name>
</gene>